<accession>A0A149U6U1</accession>
<keyword evidence="1" id="KW-1133">Transmembrane helix</keyword>
<keyword evidence="1" id="KW-0812">Transmembrane</keyword>
<comment type="caution">
    <text evidence="2">The sequence shown here is derived from an EMBL/GenBank/DDBJ whole genome shotgun (WGS) entry which is preliminary data.</text>
</comment>
<evidence type="ECO:0000313" key="2">
    <source>
        <dbReference type="EMBL" id="KXV61026.1"/>
    </source>
</evidence>
<sequence>MQIDVLNKREQAYQLIRKIQITQSILKIKIDEFTTYTMNSTCDLTRINKKTRKLISAYMAMLVIQEIILTALSNTPPNGKVILSTELAGVLCDYGLSSR</sequence>
<proteinExistence type="predicted"/>
<evidence type="ECO:0000313" key="3">
    <source>
        <dbReference type="Proteomes" id="UP000075411"/>
    </source>
</evidence>
<dbReference type="EMBL" id="LHZT01000076">
    <property type="protein sequence ID" value="KXV61026.1"/>
    <property type="molecule type" value="Genomic_DNA"/>
</dbReference>
<keyword evidence="1" id="KW-0472">Membrane</keyword>
<protein>
    <submittedName>
        <fullName evidence="2">Uncharacterized protein</fullName>
    </submittedName>
</protein>
<dbReference type="AlphaFoldDB" id="A0A149U6U1"/>
<organism evidence="2 3">
    <name type="scientific">Acetobacter tropicalis</name>
    <dbReference type="NCBI Taxonomy" id="104102"/>
    <lineage>
        <taxon>Bacteria</taxon>
        <taxon>Pseudomonadati</taxon>
        <taxon>Pseudomonadota</taxon>
        <taxon>Alphaproteobacteria</taxon>
        <taxon>Acetobacterales</taxon>
        <taxon>Acetobacteraceae</taxon>
        <taxon>Acetobacter</taxon>
    </lineage>
</organism>
<gene>
    <name evidence="2" type="ORF">AD947_01315</name>
</gene>
<reference evidence="2 3" key="1">
    <citation type="submission" date="2015-06" db="EMBL/GenBank/DDBJ databases">
        <title>Improved classification and identification of acetic acid bacteria using matrix-assisted laser desorption/ionization time-of-flight mass spectrometry; Gluconobacter nephelii and Gluconobacter uchimurae are later heterotypic synonyms of Gluconobacter japonicus and Gluconobacter oxydans, respectively.</title>
        <authorList>
            <person name="Li L."/>
            <person name="Cleenwerck I."/>
            <person name="De Vuyst L."/>
            <person name="Vandamme P."/>
        </authorList>
    </citation>
    <scope>NUCLEOTIDE SEQUENCE [LARGE SCALE GENOMIC DNA]</scope>
    <source>
        <strain evidence="2 3">LMG 1663</strain>
    </source>
</reference>
<feature type="transmembrane region" description="Helical" evidence="1">
    <location>
        <begin position="54"/>
        <end position="73"/>
    </location>
</feature>
<dbReference type="Proteomes" id="UP000075411">
    <property type="component" value="Unassembled WGS sequence"/>
</dbReference>
<name>A0A149U6U1_9PROT</name>
<dbReference type="PATRIC" id="fig|104102.12.peg.465"/>
<evidence type="ECO:0000256" key="1">
    <source>
        <dbReference type="SAM" id="Phobius"/>
    </source>
</evidence>